<evidence type="ECO:0000313" key="2">
    <source>
        <dbReference type="Proteomes" id="UP000281098"/>
    </source>
</evidence>
<reference evidence="1 2" key="1">
    <citation type="submission" date="2018-08" db="EMBL/GenBank/DDBJ databases">
        <title>Comparative analysis of Burkholderia isolates from Puerto Rico.</title>
        <authorList>
            <person name="Hall C."/>
            <person name="Sahl J."/>
            <person name="Wagner D."/>
        </authorList>
    </citation>
    <scope>NUCLEOTIDE SEQUENCE [LARGE SCALE GENOMIC DNA]</scope>
    <source>
        <strain evidence="1 2">Bp8966</strain>
    </source>
</reference>
<proteinExistence type="predicted"/>
<evidence type="ECO:0000313" key="1">
    <source>
        <dbReference type="EMBL" id="RQY96441.1"/>
    </source>
</evidence>
<dbReference type="Proteomes" id="UP000281098">
    <property type="component" value="Unassembled WGS sequence"/>
</dbReference>
<protein>
    <submittedName>
        <fullName evidence="1">SinR family protein</fullName>
    </submittedName>
</protein>
<keyword evidence="2" id="KW-1185">Reference proteome</keyword>
<organism evidence="1 2">
    <name type="scientific">Burkholderia stagnalis</name>
    <dbReference type="NCBI Taxonomy" id="1503054"/>
    <lineage>
        <taxon>Bacteria</taxon>
        <taxon>Pseudomonadati</taxon>
        <taxon>Pseudomonadota</taxon>
        <taxon>Betaproteobacteria</taxon>
        <taxon>Burkholderiales</taxon>
        <taxon>Burkholderiaceae</taxon>
        <taxon>Burkholderia</taxon>
        <taxon>Burkholderia cepacia complex</taxon>
    </lineage>
</organism>
<name>A0ABX9YTI7_9BURK</name>
<dbReference type="EMBL" id="QTPM01000006">
    <property type="protein sequence ID" value="RQY96441.1"/>
    <property type="molecule type" value="Genomic_DNA"/>
</dbReference>
<comment type="caution">
    <text evidence="1">The sequence shown here is derived from an EMBL/GenBank/DDBJ whole genome shotgun (WGS) entry which is preliminary data.</text>
</comment>
<dbReference type="RefSeq" id="WP_124492265.1">
    <property type="nucleotide sequence ID" value="NZ_QTOI01000005.1"/>
</dbReference>
<accession>A0ABX9YTI7</accession>
<sequence length="94" mass="10957">MAVYFIGYDLTRKQFQNYENLIAAIKAYKTYWGNLDSTWLIETNQSSAQIRDNLKQHIHNDDRLLVVRMQGEAAWTGSFSDTASDWLRNTLPRA</sequence>
<gene>
    <name evidence="1" type="ORF">DF017_07255</name>
</gene>